<evidence type="ECO:0000313" key="3">
    <source>
        <dbReference type="Proteomes" id="UP000298133"/>
    </source>
</evidence>
<keyword evidence="1" id="KW-0472">Membrane</keyword>
<proteinExistence type="predicted"/>
<dbReference type="EMBL" id="SPIA01000003">
    <property type="protein sequence ID" value="TFH67476.1"/>
    <property type="molecule type" value="Genomic_DNA"/>
</dbReference>
<keyword evidence="1" id="KW-0812">Transmembrane</keyword>
<dbReference type="AlphaFoldDB" id="A0A4Y8UF65"/>
<feature type="transmembrane region" description="Helical" evidence="1">
    <location>
        <begin position="45"/>
        <end position="64"/>
    </location>
</feature>
<name>A0A4Y8UF65_9GAMM</name>
<dbReference type="InterPro" id="IPR019201">
    <property type="entry name" value="DUF2065"/>
</dbReference>
<reference evidence="2 3" key="1">
    <citation type="submission" date="2019-03" db="EMBL/GenBank/DDBJ databases">
        <title>Draft genome of Gammaproteobacteria bacterium LSUCC0057, a member of the SAR92 clade.</title>
        <authorList>
            <person name="Lanclos V.C."/>
            <person name="Doiron C."/>
            <person name="Henson M.W."/>
            <person name="Thrash J.C."/>
        </authorList>
    </citation>
    <scope>NUCLEOTIDE SEQUENCE [LARGE SCALE GENOMIC DNA]</scope>
    <source>
        <strain evidence="2 3">LSUCC0057</strain>
    </source>
</reference>
<feature type="transmembrane region" description="Helical" evidence="1">
    <location>
        <begin position="6"/>
        <end position="24"/>
    </location>
</feature>
<organism evidence="2 3">
    <name type="scientific">Gammaproteobacteria bacterium LSUCC0057</name>
    <dbReference type="NCBI Taxonomy" id="2559237"/>
    <lineage>
        <taxon>Bacteria</taxon>
        <taxon>Pseudomonadati</taxon>
        <taxon>Pseudomonadota</taxon>
        <taxon>Gammaproteobacteria</taxon>
        <taxon>Cellvibrionales</taxon>
        <taxon>Porticoccaceae</taxon>
        <taxon>SAR92 clade</taxon>
    </lineage>
</organism>
<keyword evidence="1" id="KW-1133">Transmembrane helix</keyword>
<keyword evidence="3" id="KW-1185">Reference proteome</keyword>
<gene>
    <name evidence="2" type="ORF">E3W66_08280</name>
</gene>
<dbReference type="Pfam" id="PF09838">
    <property type="entry name" value="DUF2065"/>
    <property type="match status" value="1"/>
</dbReference>
<comment type="caution">
    <text evidence="2">The sequence shown here is derived from an EMBL/GenBank/DDBJ whole genome shotgun (WGS) entry which is preliminary data.</text>
</comment>
<evidence type="ECO:0000256" key="1">
    <source>
        <dbReference type="SAM" id="Phobius"/>
    </source>
</evidence>
<sequence>MLWIDGLRALALLLILEGLLPMLAPDRWRAALRRFELAAPRQIRIAGAVAVAAGCLLLVAASGWGRV</sequence>
<accession>A0A4Y8UF65</accession>
<protein>
    <submittedName>
        <fullName evidence="2">DUF2065 family protein</fullName>
    </submittedName>
</protein>
<evidence type="ECO:0000313" key="2">
    <source>
        <dbReference type="EMBL" id="TFH67476.1"/>
    </source>
</evidence>
<dbReference type="Proteomes" id="UP000298133">
    <property type="component" value="Unassembled WGS sequence"/>
</dbReference>